<name>A0A8J2T7U6_ZYGB2</name>
<dbReference type="Pfam" id="PF05175">
    <property type="entry name" value="MTS"/>
    <property type="match status" value="1"/>
</dbReference>
<accession>A0A8J2T7U6</accession>
<evidence type="ECO:0000256" key="3">
    <source>
        <dbReference type="ARBA" id="ARBA00022679"/>
    </source>
</evidence>
<keyword evidence="3" id="KW-0808">Transferase</keyword>
<dbReference type="SUPFAM" id="SSF53335">
    <property type="entry name" value="S-adenosyl-L-methionine-dependent methyltransferases"/>
    <property type="match status" value="1"/>
</dbReference>
<evidence type="ECO:0000313" key="7">
    <source>
        <dbReference type="Proteomes" id="UP000019375"/>
    </source>
</evidence>
<dbReference type="GO" id="GO:0008757">
    <property type="term" value="F:S-adenosylmethionine-dependent methyltransferase activity"/>
    <property type="evidence" value="ECO:0007669"/>
    <property type="project" value="TreeGrafter"/>
</dbReference>
<dbReference type="Proteomes" id="UP000019375">
    <property type="component" value="Unassembled WGS sequence"/>
</dbReference>
<dbReference type="InterPro" id="IPR007848">
    <property type="entry name" value="Small_mtfrase_dom"/>
</dbReference>
<reference evidence="7" key="1">
    <citation type="journal article" date="2013" name="Genome Announc.">
        <title>Genome sequence of the food spoilage yeast Zygosaccharomyces bailii CLIB 213(T).</title>
        <authorList>
            <person name="Galeote V."/>
            <person name="Bigey F."/>
            <person name="Devillers H."/>
            <person name="Neuveglise C."/>
            <person name="Dequin S."/>
        </authorList>
    </citation>
    <scope>NUCLEOTIDE SEQUENCE [LARGE SCALE GENOMIC DNA]</scope>
    <source>
        <strain evidence="7">CLIB 213 / ATCC 58445 / CBS 680 / CCRC 21525 / NBRC 1098 / NCYC 1416 / NRRL Y-2227</strain>
    </source>
</reference>
<dbReference type="GO" id="GO:0003676">
    <property type="term" value="F:nucleic acid binding"/>
    <property type="evidence" value="ECO:0007669"/>
    <property type="project" value="InterPro"/>
</dbReference>
<feature type="domain" description="Methyltransferase small" evidence="5">
    <location>
        <begin position="34"/>
        <end position="128"/>
    </location>
</feature>
<sequence>MLPTPHIKCDYDVVYEPSEDSFLLLDCFEQDQNFLKNKFQDQFVVVCELGPGSGILTTFLMQNKIPKRENTLYLALDISPWALEATLSAQERNNCQESILEVIQSDLTGSLRKGMTDLLIFNPPYVPAEKVPERPSGKDERNQWLDLALLGGEDGMVVTQKVLDQLDNILSPQGIAYILFCARNKPEQVAESMRENGWKVELIIYRKAGWEILSVYRFSRLPILK</sequence>
<comment type="similarity">
    <text evidence="1">Belongs to the eukaryotic/archaeal PrmC-related family.</text>
</comment>
<dbReference type="NCBIfam" id="TIGR00537">
    <property type="entry name" value="hemK_rel_arch"/>
    <property type="match status" value="1"/>
</dbReference>
<dbReference type="GO" id="GO:0032259">
    <property type="term" value="P:methylation"/>
    <property type="evidence" value="ECO:0007669"/>
    <property type="project" value="UniProtKB-KW"/>
</dbReference>
<dbReference type="InterPro" id="IPR002052">
    <property type="entry name" value="DNA_methylase_N6_adenine_CS"/>
</dbReference>
<protein>
    <submittedName>
        <fullName evidence="6">ZYBA0S07-03664g1_1</fullName>
    </submittedName>
</protein>
<dbReference type="InterPro" id="IPR029063">
    <property type="entry name" value="SAM-dependent_MTases_sf"/>
</dbReference>
<dbReference type="PANTHER" id="PTHR45875">
    <property type="entry name" value="METHYLTRANSFERASE N6AMT1"/>
    <property type="match status" value="1"/>
</dbReference>
<evidence type="ECO:0000256" key="2">
    <source>
        <dbReference type="ARBA" id="ARBA00022603"/>
    </source>
</evidence>
<organism evidence="6 7">
    <name type="scientific">Zygosaccharomyces bailii (strain CLIB 213 / ATCC 58445 / CBS 680 / BCRC 21525 / NBRC 1098 / NCYC 1416 / NRRL Y-2227)</name>
    <dbReference type="NCBI Taxonomy" id="1333698"/>
    <lineage>
        <taxon>Eukaryota</taxon>
        <taxon>Fungi</taxon>
        <taxon>Dikarya</taxon>
        <taxon>Ascomycota</taxon>
        <taxon>Saccharomycotina</taxon>
        <taxon>Saccharomycetes</taxon>
        <taxon>Saccharomycetales</taxon>
        <taxon>Saccharomycetaceae</taxon>
        <taxon>Zygosaccharomyces</taxon>
    </lineage>
</organism>
<evidence type="ECO:0000256" key="1">
    <source>
        <dbReference type="ARBA" id="ARBA00006149"/>
    </source>
</evidence>
<proteinExistence type="inferred from homology"/>
<keyword evidence="4" id="KW-0949">S-adenosyl-L-methionine</keyword>
<dbReference type="AlphaFoldDB" id="A0A8J2T7U6"/>
<evidence type="ECO:0000259" key="5">
    <source>
        <dbReference type="Pfam" id="PF05175"/>
    </source>
</evidence>
<dbReference type="EMBL" id="HG316460">
    <property type="protein sequence ID" value="CDF90552.1"/>
    <property type="molecule type" value="Genomic_DNA"/>
</dbReference>
<dbReference type="GO" id="GO:0035657">
    <property type="term" value="C:eRF1 methyltransferase complex"/>
    <property type="evidence" value="ECO:0007669"/>
    <property type="project" value="TreeGrafter"/>
</dbReference>
<dbReference type="FunFam" id="3.40.50.150:FF:000345">
    <property type="entry name" value="S-adenosylmethionine-dependent methyltransferase"/>
    <property type="match status" value="1"/>
</dbReference>
<dbReference type="PANTHER" id="PTHR45875:SF1">
    <property type="entry name" value="METHYLTRANSFERASE N6AMT1"/>
    <property type="match status" value="1"/>
</dbReference>
<dbReference type="PROSITE" id="PS00092">
    <property type="entry name" value="N6_MTASE"/>
    <property type="match status" value="1"/>
</dbReference>
<keyword evidence="2" id="KW-0489">Methyltransferase</keyword>
<evidence type="ECO:0000313" key="6">
    <source>
        <dbReference type="EMBL" id="CDF90552.1"/>
    </source>
</evidence>
<dbReference type="Gene3D" id="3.40.50.150">
    <property type="entry name" value="Vaccinia Virus protein VP39"/>
    <property type="match status" value="1"/>
</dbReference>
<keyword evidence="7" id="KW-1185">Reference proteome</keyword>
<dbReference type="GO" id="GO:0008276">
    <property type="term" value="F:protein methyltransferase activity"/>
    <property type="evidence" value="ECO:0007669"/>
    <property type="project" value="TreeGrafter"/>
</dbReference>
<dbReference type="OrthoDB" id="406152at2759"/>
<dbReference type="InterPro" id="IPR052190">
    <property type="entry name" value="Euk-Arch_PrmC-MTase"/>
</dbReference>
<evidence type="ECO:0000256" key="4">
    <source>
        <dbReference type="ARBA" id="ARBA00022691"/>
    </source>
</evidence>
<gene>
    <name evidence="6" type="ORF">BN860_03664g</name>
</gene>
<dbReference type="InterPro" id="IPR004557">
    <property type="entry name" value="PrmC-related"/>
</dbReference>